<evidence type="ECO:0000259" key="1">
    <source>
        <dbReference type="Pfam" id="PF13456"/>
    </source>
</evidence>
<dbReference type="InterPro" id="IPR002156">
    <property type="entry name" value="RNaseH_domain"/>
</dbReference>
<keyword evidence="3" id="KW-1185">Reference proteome</keyword>
<evidence type="ECO:0000313" key="3">
    <source>
        <dbReference type="Proteomes" id="UP000593576"/>
    </source>
</evidence>
<organism evidence="2 3">
    <name type="scientific">Gossypium schwendimanii</name>
    <name type="common">Cotton</name>
    <dbReference type="NCBI Taxonomy" id="34291"/>
    <lineage>
        <taxon>Eukaryota</taxon>
        <taxon>Viridiplantae</taxon>
        <taxon>Streptophyta</taxon>
        <taxon>Embryophyta</taxon>
        <taxon>Tracheophyta</taxon>
        <taxon>Spermatophyta</taxon>
        <taxon>Magnoliopsida</taxon>
        <taxon>eudicotyledons</taxon>
        <taxon>Gunneridae</taxon>
        <taxon>Pentapetalae</taxon>
        <taxon>rosids</taxon>
        <taxon>malvids</taxon>
        <taxon>Malvales</taxon>
        <taxon>Malvaceae</taxon>
        <taxon>Malvoideae</taxon>
        <taxon>Gossypium</taxon>
    </lineage>
</organism>
<evidence type="ECO:0000313" key="2">
    <source>
        <dbReference type="EMBL" id="MBA0846747.1"/>
    </source>
</evidence>
<dbReference type="Proteomes" id="UP000593576">
    <property type="component" value="Unassembled WGS sequence"/>
</dbReference>
<dbReference type="PANTHER" id="PTHR47723:SF24">
    <property type="entry name" value="RNASE H TYPE-1 DOMAIN-CONTAINING PROTEIN"/>
    <property type="match status" value="1"/>
</dbReference>
<comment type="caution">
    <text evidence="2">The sequence shown here is derived from an EMBL/GenBank/DDBJ whole genome shotgun (WGS) entry which is preliminary data.</text>
</comment>
<dbReference type="AlphaFoldDB" id="A0A7J9KJU0"/>
<dbReference type="CDD" id="cd06222">
    <property type="entry name" value="RNase_H_like"/>
    <property type="match status" value="1"/>
</dbReference>
<sequence>MNLNIWLTKNLLSQEELTKVSGDYWGPPEKGWVKLNTNGALLGSNNIAAIGGVFRDHGANWTCEFTMRIGKDSIFKTELECDNALVVETILASGAGISLLLELRLISKLLCRNWKVRLQHIPREHNRVADWITKLGNSNYDEMHVFEEAPILLRELLKIDLNPICRDINWVGQ</sequence>
<name>A0A7J9KJU0_GOSSC</name>
<dbReference type="InterPro" id="IPR053151">
    <property type="entry name" value="RNase_H-like"/>
</dbReference>
<feature type="non-terminal residue" evidence="2">
    <location>
        <position position="173"/>
    </location>
</feature>
<dbReference type="InterPro" id="IPR012337">
    <property type="entry name" value="RNaseH-like_sf"/>
</dbReference>
<protein>
    <recommendedName>
        <fullName evidence="1">RNase H type-1 domain-containing protein</fullName>
    </recommendedName>
</protein>
<dbReference type="OrthoDB" id="1751754at2759"/>
<dbReference type="SUPFAM" id="SSF53098">
    <property type="entry name" value="Ribonuclease H-like"/>
    <property type="match status" value="1"/>
</dbReference>
<dbReference type="Pfam" id="PF13456">
    <property type="entry name" value="RVT_3"/>
    <property type="match status" value="1"/>
</dbReference>
<dbReference type="GO" id="GO:0004523">
    <property type="term" value="F:RNA-DNA hybrid ribonuclease activity"/>
    <property type="evidence" value="ECO:0007669"/>
    <property type="project" value="InterPro"/>
</dbReference>
<accession>A0A7J9KJU0</accession>
<dbReference type="InterPro" id="IPR044730">
    <property type="entry name" value="RNase_H-like_dom_plant"/>
</dbReference>
<dbReference type="EMBL" id="JABFAF010000001">
    <property type="protein sequence ID" value="MBA0846747.1"/>
    <property type="molecule type" value="Genomic_DNA"/>
</dbReference>
<gene>
    <name evidence="2" type="ORF">Goshw_006773</name>
</gene>
<dbReference type="GO" id="GO:0003676">
    <property type="term" value="F:nucleic acid binding"/>
    <property type="evidence" value="ECO:0007669"/>
    <property type="project" value="InterPro"/>
</dbReference>
<feature type="domain" description="RNase H type-1" evidence="1">
    <location>
        <begin position="76"/>
        <end position="134"/>
    </location>
</feature>
<proteinExistence type="predicted"/>
<reference evidence="2 3" key="1">
    <citation type="journal article" date="2019" name="Genome Biol. Evol.">
        <title>Insights into the evolution of the New World diploid cottons (Gossypium, subgenus Houzingenia) based on genome sequencing.</title>
        <authorList>
            <person name="Grover C.E."/>
            <person name="Arick M.A. 2nd"/>
            <person name="Thrash A."/>
            <person name="Conover J.L."/>
            <person name="Sanders W.S."/>
            <person name="Peterson D.G."/>
            <person name="Frelichowski J.E."/>
            <person name="Scheffler J.A."/>
            <person name="Scheffler B.E."/>
            <person name="Wendel J.F."/>
        </authorList>
    </citation>
    <scope>NUCLEOTIDE SEQUENCE [LARGE SCALE GENOMIC DNA]</scope>
    <source>
        <strain evidence="2">1</strain>
        <tissue evidence="2">Leaf</tissue>
    </source>
</reference>
<dbReference type="PANTHER" id="PTHR47723">
    <property type="entry name" value="OS05G0353850 PROTEIN"/>
    <property type="match status" value="1"/>
</dbReference>